<dbReference type="OrthoDB" id="3826498at2"/>
<keyword evidence="1" id="KW-1133">Transmembrane helix</keyword>
<evidence type="ECO:0000313" key="2">
    <source>
        <dbReference type="EMBL" id="SDN29051.1"/>
    </source>
</evidence>
<evidence type="ECO:0000256" key="1">
    <source>
        <dbReference type="SAM" id="Phobius"/>
    </source>
</evidence>
<feature type="transmembrane region" description="Helical" evidence="1">
    <location>
        <begin position="25"/>
        <end position="43"/>
    </location>
</feature>
<organism evidence="2 3">
    <name type="scientific">Nocardioides szechwanensis</name>
    <dbReference type="NCBI Taxonomy" id="1005944"/>
    <lineage>
        <taxon>Bacteria</taxon>
        <taxon>Bacillati</taxon>
        <taxon>Actinomycetota</taxon>
        <taxon>Actinomycetes</taxon>
        <taxon>Propionibacteriales</taxon>
        <taxon>Nocardioidaceae</taxon>
        <taxon>Nocardioides</taxon>
    </lineage>
</organism>
<dbReference type="EMBL" id="FNIC01000002">
    <property type="protein sequence ID" value="SDN29051.1"/>
    <property type="molecule type" value="Genomic_DNA"/>
</dbReference>
<name>A0A1H0A778_9ACTN</name>
<sequence>MVTAQTPPAPSVDRYGAPRPGRRRAVIAVSVVVALAFLAWLAWTTWEHANPSVDSELVSFDIVDEHTATAVLQVEFSDDDIEASCMLRALAEDHSSVGDLSFTPDPDEGDRFEVTIRTERRATSVESVGCLAEGQSRRR</sequence>
<dbReference type="Pfam" id="PF14155">
    <property type="entry name" value="DUF4307"/>
    <property type="match status" value="1"/>
</dbReference>
<proteinExistence type="predicted"/>
<dbReference type="InterPro" id="IPR025443">
    <property type="entry name" value="DUF4307"/>
</dbReference>
<dbReference type="STRING" id="1005944.SAMN05192576_1946"/>
<protein>
    <recommendedName>
        <fullName evidence="4">DUF4307 domain-containing protein</fullName>
    </recommendedName>
</protein>
<gene>
    <name evidence="2" type="ORF">SAMN05192576_1946</name>
</gene>
<reference evidence="2 3" key="1">
    <citation type="submission" date="2016-10" db="EMBL/GenBank/DDBJ databases">
        <authorList>
            <person name="de Groot N.N."/>
        </authorList>
    </citation>
    <scope>NUCLEOTIDE SEQUENCE [LARGE SCALE GENOMIC DNA]</scope>
    <source>
        <strain evidence="2 3">CGMCC 1.11147</strain>
    </source>
</reference>
<keyword evidence="1" id="KW-0472">Membrane</keyword>
<dbReference type="Proteomes" id="UP000199004">
    <property type="component" value="Unassembled WGS sequence"/>
</dbReference>
<dbReference type="AlphaFoldDB" id="A0A1H0A778"/>
<accession>A0A1H0A778</accession>
<keyword evidence="3" id="KW-1185">Reference proteome</keyword>
<keyword evidence="1" id="KW-0812">Transmembrane</keyword>
<evidence type="ECO:0008006" key="4">
    <source>
        <dbReference type="Google" id="ProtNLM"/>
    </source>
</evidence>
<evidence type="ECO:0000313" key="3">
    <source>
        <dbReference type="Proteomes" id="UP000199004"/>
    </source>
</evidence>